<sequence>MISMTALGEEKLQKYTDLRREFHAHAETGWTEFWTTARIAGILDSLGYEVLVGRNVLDLDSVMGRPSDREISGFIERALAQGADPGWIKKMDGYTGAVALLRTGKPGPVLAFRFDIDAVDVAEAQDEKHRPFREGFASMNDNAMHSCGHDAHAVIGLALAELLMDKKDSLAGMIKLIFQPAEEGVRGGKAVAAKGFLDDVDFFLGAHVGMGVPTGSVSPACGDFLCTTKFDLTYKGKAAHAGGAPNEGRNALLAAASATLALAGIPPHKDGATRINVGVLQAGSGRNVVPSRAVMKVETRGLTMDLNSYVYDRAMEIVSGAASMYGVEMSMAKMGEAVDALSDQELAGMVGEKALTIGGIDRIAPSVSLGGSEDVSWMMRAVQKRGGKAVYFVLGTDIAAGHHNEYFDIDEKVLDYGPALFAELAFSLAARK</sequence>
<evidence type="ECO:0000313" key="3">
    <source>
        <dbReference type="EMBL" id="TDY59876.1"/>
    </source>
</evidence>
<dbReference type="SUPFAM" id="SSF55031">
    <property type="entry name" value="Bacterial exopeptidase dimerisation domain"/>
    <property type="match status" value="1"/>
</dbReference>
<feature type="domain" description="Peptidase M20 dimerisation" evidence="2">
    <location>
        <begin position="230"/>
        <end position="302"/>
    </location>
</feature>
<dbReference type="PIRSF" id="PIRSF005962">
    <property type="entry name" value="Pept_M20D_amidohydro"/>
    <property type="match status" value="1"/>
</dbReference>
<keyword evidence="1" id="KW-0464">Manganese</keyword>
<dbReference type="EMBL" id="SORI01000010">
    <property type="protein sequence ID" value="TDY59876.1"/>
    <property type="molecule type" value="Genomic_DNA"/>
</dbReference>
<dbReference type="InterPro" id="IPR017439">
    <property type="entry name" value="Amidohydrolase"/>
</dbReference>
<dbReference type="Gene3D" id="3.40.630.10">
    <property type="entry name" value="Zn peptidases"/>
    <property type="match status" value="2"/>
</dbReference>
<keyword evidence="1" id="KW-0479">Metal-binding</keyword>
<name>A0A4R8M8E4_9BACT</name>
<dbReference type="PANTHER" id="PTHR30575:SF3">
    <property type="entry name" value="PEPTIDASE M20 DIMERISATION DOMAIN-CONTAINING PROTEIN"/>
    <property type="match status" value="1"/>
</dbReference>
<dbReference type="AlphaFoldDB" id="A0A4R8M8E4"/>
<protein>
    <submittedName>
        <fullName evidence="3">Aminobenzoyl-glutamate utilization protein A</fullName>
    </submittedName>
</protein>
<dbReference type="Pfam" id="PF01546">
    <property type="entry name" value="Peptidase_M20"/>
    <property type="match status" value="1"/>
</dbReference>
<dbReference type="Proteomes" id="UP000295066">
    <property type="component" value="Unassembled WGS sequence"/>
</dbReference>
<feature type="binding site" evidence="1">
    <location>
        <position position="403"/>
    </location>
    <ligand>
        <name>Mn(2+)</name>
        <dbReference type="ChEBI" id="CHEBI:29035"/>
        <label>2</label>
    </ligand>
</feature>
<feature type="binding site" evidence="1">
    <location>
        <position position="147"/>
    </location>
    <ligand>
        <name>Mn(2+)</name>
        <dbReference type="ChEBI" id="CHEBI:29035"/>
        <label>2</label>
    </ligand>
</feature>
<evidence type="ECO:0000256" key="1">
    <source>
        <dbReference type="PIRSR" id="PIRSR005962-1"/>
    </source>
</evidence>
<dbReference type="GO" id="GO:0005737">
    <property type="term" value="C:cytoplasm"/>
    <property type="evidence" value="ECO:0007669"/>
    <property type="project" value="TreeGrafter"/>
</dbReference>
<dbReference type="GO" id="GO:0046872">
    <property type="term" value="F:metal ion binding"/>
    <property type="evidence" value="ECO:0007669"/>
    <property type="project" value="UniProtKB-KW"/>
</dbReference>
<dbReference type="NCBIfam" id="TIGR01891">
    <property type="entry name" value="amidohydrolases"/>
    <property type="match status" value="1"/>
</dbReference>
<dbReference type="InterPro" id="IPR002933">
    <property type="entry name" value="Peptidase_M20"/>
</dbReference>
<comment type="caution">
    <text evidence="3">The sequence shown here is derived from an EMBL/GenBank/DDBJ whole genome shotgun (WGS) entry which is preliminary data.</text>
</comment>
<dbReference type="PANTHER" id="PTHR30575">
    <property type="entry name" value="PEPTIDASE M20"/>
    <property type="match status" value="1"/>
</dbReference>
<organism evidence="3 4">
    <name type="scientific">Aminivibrio pyruvatiphilus</name>
    <dbReference type="NCBI Taxonomy" id="1005740"/>
    <lineage>
        <taxon>Bacteria</taxon>
        <taxon>Thermotogati</taxon>
        <taxon>Synergistota</taxon>
        <taxon>Synergistia</taxon>
        <taxon>Synergistales</taxon>
        <taxon>Aminobacteriaceae</taxon>
        <taxon>Aminivibrio</taxon>
    </lineage>
</organism>
<dbReference type="InterPro" id="IPR011650">
    <property type="entry name" value="Peptidase_M20_dimer"/>
</dbReference>
<dbReference type="GO" id="GO:0016805">
    <property type="term" value="F:dipeptidase activity"/>
    <property type="evidence" value="ECO:0007669"/>
    <property type="project" value="TreeGrafter"/>
</dbReference>
<keyword evidence="4" id="KW-1185">Reference proteome</keyword>
<dbReference type="SUPFAM" id="SSF53187">
    <property type="entry name" value="Zn-dependent exopeptidases"/>
    <property type="match status" value="1"/>
</dbReference>
<dbReference type="Pfam" id="PF07687">
    <property type="entry name" value="M20_dimer"/>
    <property type="match status" value="1"/>
</dbReference>
<reference evidence="3 4" key="1">
    <citation type="submission" date="2019-03" db="EMBL/GenBank/DDBJ databases">
        <title>Genomic Encyclopedia of Type Strains, Phase IV (KMG-IV): sequencing the most valuable type-strain genomes for metagenomic binning, comparative biology and taxonomic classification.</title>
        <authorList>
            <person name="Goeker M."/>
        </authorList>
    </citation>
    <scope>NUCLEOTIDE SEQUENCE [LARGE SCALE GENOMIC DNA]</scope>
    <source>
        <strain evidence="3 4">DSM 25964</strain>
    </source>
</reference>
<feature type="binding site" evidence="1">
    <location>
        <position position="183"/>
    </location>
    <ligand>
        <name>Mn(2+)</name>
        <dbReference type="ChEBI" id="CHEBI:29035"/>
        <label>2</label>
    </ligand>
</feature>
<dbReference type="InterPro" id="IPR036264">
    <property type="entry name" value="Bact_exopeptidase_dim_dom"/>
</dbReference>
<evidence type="ECO:0000313" key="4">
    <source>
        <dbReference type="Proteomes" id="UP000295066"/>
    </source>
</evidence>
<dbReference type="GO" id="GO:0046657">
    <property type="term" value="P:folic acid catabolic process"/>
    <property type="evidence" value="ECO:0007669"/>
    <property type="project" value="TreeGrafter"/>
</dbReference>
<comment type="cofactor">
    <cofactor evidence="1">
        <name>Mn(2+)</name>
        <dbReference type="ChEBI" id="CHEBI:29035"/>
    </cofactor>
    <text evidence="1">The Mn(2+) ion enhances activity.</text>
</comment>
<feature type="binding site" evidence="1">
    <location>
        <position position="149"/>
    </location>
    <ligand>
        <name>Mn(2+)</name>
        <dbReference type="ChEBI" id="CHEBI:29035"/>
        <label>2</label>
    </ligand>
</feature>
<dbReference type="GO" id="GO:0071713">
    <property type="term" value="F:para-aminobenzoyl-glutamate hydrolase activity"/>
    <property type="evidence" value="ECO:0007669"/>
    <property type="project" value="TreeGrafter"/>
</dbReference>
<evidence type="ECO:0000259" key="2">
    <source>
        <dbReference type="Pfam" id="PF07687"/>
    </source>
</evidence>
<dbReference type="InterPro" id="IPR052030">
    <property type="entry name" value="Peptidase_M20/M20A_hydrolases"/>
</dbReference>
<feature type="binding site" evidence="1">
    <location>
        <position position="207"/>
    </location>
    <ligand>
        <name>Mn(2+)</name>
        <dbReference type="ChEBI" id="CHEBI:29035"/>
        <label>2</label>
    </ligand>
</feature>
<gene>
    <name evidence="3" type="ORF">C8D99_1101</name>
</gene>
<accession>A0A4R8M8E4</accession>
<proteinExistence type="predicted"/>